<evidence type="ECO:0000313" key="2">
    <source>
        <dbReference type="RefSeq" id="XP_045152381.1"/>
    </source>
</evidence>
<evidence type="ECO:0000313" key="1">
    <source>
        <dbReference type="Proteomes" id="UP000694863"/>
    </source>
</evidence>
<keyword evidence="2" id="KW-0812">Transmembrane</keyword>
<keyword evidence="1" id="KW-1185">Reference proteome</keyword>
<keyword evidence="2" id="KW-0472">Membrane</keyword>
<organism evidence="1 2">
    <name type="scientific">Echinops telfairi</name>
    <name type="common">Lesser hedgehog tenrec</name>
    <dbReference type="NCBI Taxonomy" id="9371"/>
    <lineage>
        <taxon>Eukaryota</taxon>
        <taxon>Metazoa</taxon>
        <taxon>Chordata</taxon>
        <taxon>Craniata</taxon>
        <taxon>Vertebrata</taxon>
        <taxon>Euteleostomi</taxon>
        <taxon>Mammalia</taxon>
        <taxon>Eutheria</taxon>
        <taxon>Afrotheria</taxon>
        <taxon>Tenrecidae</taxon>
        <taxon>Tenrecinae</taxon>
        <taxon>Echinops</taxon>
    </lineage>
</organism>
<dbReference type="Proteomes" id="UP000694863">
    <property type="component" value="Unplaced"/>
</dbReference>
<dbReference type="RefSeq" id="XP_045152381.1">
    <property type="nucleotide sequence ID" value="XM_045296446.1"/>
</dbReference>
<gene>
    <name evidence="2" type="primary">TMEM207</name>
</gene>
<accession>A0AC55DKX2</accession>
<protein>
    <submittedName>
        <fullName evidence="2">Transmembrane protein 207</fullName>
    </submittedName>
</protein>
<reference evidence="2" key="1">
    <citation type="submission" date="2025-08" db="UniProtKB">
        <authorList>
            <consortium name="RefSeq"/>
        </authorList>
    </citation>
    <scope>IDENTIFICATION</scope>
</reference>
<name>A0AC55DKX2_ECHTE</name>
<proteinExistence type="predicted"/>
<sequence>MSKVGTLCLPLFQSVLSDLSCEENKICINYNDQHPNEWYIWVLLTVFLVVLVCGTALLCLQCCLERSQVVSPRHTVAVFAVGDVEPAYGTEATLSPTIGNHIQPQNPQLYPVPCFGALGPPPPYEENIKTSRL</sequence>